<dbReference type="SUPFAM" id="SSF53720">
    <property type="entry name" value="ALDH-like"/>
    <property type="match status" value="1"/>
</dbReference>
<evidence type="ECO:0000256" key="2">
    <source>
        <dbReference type="ARBA" id="ARBA00007977"/>
    </source>
</evidence>
<dbReference type="RefSeq" id="WP_394823743.1">
    <property type="nucleotide sequence ID" value="NZ_CP089984.1"/>
</dbReference>
<evidence type="ECO:0000313" key="8">
    <source>
        <dbReference type="EMBL" id="WXB14125.1"/>
    </source>
</evidence>
<feature type="transmembrane region" description="Helical" evidence="7">
    <location>
        <begin position="283"/>
        <end position="301"/>
    </location>
</feature>
<dbReference type="EMBL" id="CP089984">
    <property type="protein sequence ID" value="WXB14125.1"/>
    <property type="molecule type" value="Genomic_DNA"/>
</dbReference>
<dbReference type="PANTHER" id="PTHR30106">
    <property type="entry name" value="INNER MEMBRANE PROTEIN YEIH-RELATED"/>
    <property type="match status" value="1"/>
</dbReference>
<organism evidence="8 9">
    <name type="scientific">Pendulispora albinea</name>
    <dbReference type="NCBI Taxonomy" id="2741071"/>
    <lineage>
        <taxon>Bacteria</taxon>
        <taxon>Pseudomonadati</taxon>
        <taxon>Myxococcota</taxon>
        <taxon>Myxococcia</taxon>
        <taxon>Myxococcales</taxon>
        <taxon>Sorangiineae</taxon>
        <taxon>Pendulisporaceae</taxon>
        <taxon>Pendulispora</taxon>
    </lineage>
</organism>
<name>A0ABZ2LUV2_9BACT</name>
<proteinExistence type="inferred from homology"/>
<feature type="transmembrane region" description="Helical" evidence="7">
    <location>
        <begin position="20"/>
        <end position="49"/>
    </location>
</feature>
<evidence type="ECO:0000256" key="7">
    <source>
        <dbReference type="SAM" id="Phobius"/>
    </source>
</evidence>
<keyword evidence="4 7" id="KW-0812">Transmembrane</keyword>
<feature type="transmembrane region" description="Helical" evidence="7">
    <location>
        <begin position="252"/>
        <end position="271"/>
    </location>
</feature>
<keyword evidence="9" id="KW-1185">Reference proteome</keyword>
<evidence type="ECO:0000256" key="5">
    <source>
        <dbReference type="ARBA" id="ARBA00022989"/>
    </source>
</evidence>
<accession>A0ABZ2LUV2</accession>
<evidence type="ECO:0000256" key="4">
    <source>
        <dbReference type="ARBA" id="ARBA00022692"/>
    </source>
</evidence>
<feature type="transmembrane region" description="Helical" evidence="7">
    <location>
        <begin position="119"/>
        <end position="141"/>
    </location>
</feature>
<dbReference type="InterPro" id="IPR018383">
    <property type="entry name" value="UPF0324_pro"/>
</dbReference>
<dbReference type="Proteomes" id="UP001370348">
    <property type="component" value="Chromosome"/>
</dbReference>
<dbReference type="Pfam" id="PF03601">
    <property type="entry name" value="Cons_hypoth698"/>
    <property type="match status" value="1"/>
</dbReference>
<feature type="transmembrane region" description="Helical" evidence="7">
    <location>
        <begin position="89"/>
        <end position="107"/>
    </location>
</feature>
<reference evidence="8 9" key="1">
    <citation type="submission" date="2021-12" db="EMBL/GenBank/DDBJ databases">
        <title>Discovery of the Pendulisporaceae a myxobacterial family with distinct sporulation behavior and unique specialized metabolism.</title>
        <authorList>
            <person name="Garcia R."/>
            <person name="Popoff A."/>
            <person name="Bader C.D."/>
            <person name="Loehr J."/>
            <person name="Walesch S."/>
            <person name="Walt C."/>
            <person name="Boldt J."/>
            <person name="Bunk B."/>
            <person name="Haeckl F.J.F.P.J."/>
            <person name="Gunesch A.P."/>
            <person name="Birkelbach J."/>
            <person name="Nuebel U."/>
            <person name="Pietschmann T."/>
            <person name="Bach T."/>
            <person name="Mueller R."/>
        </authorList>
    </citation>
    <scope>NUCLEOTIDE SEQUENCE [LARGE SCALE GENOMIC DNA]</scope>
    <source>
        <strain evidence="8 9">MSr11954</strain>
    </source>
</reference>
<feature type="transmembrane region" description="Helical" evidence="7">
    <location>
        <begin position="213"/>
        <end position="231"/>
    </location>
</feature>
<feature type="transmembrane region" description="Helical" evidence="7">
    <location>
        <begin position="147"/>
        <end position="167"/>
    </location>
</feature>
<evidence type="ECO:0000256" key="3">
    <source>
        <dbReference type="ARBA" id="ARBA00022475"/>
    </source>
</evidence>
<evidence type="ECO:0000256" key="1">
    <source>
        <dbReference type="ARBA" id="ARBA00004651"/>
    </source>
</evidence>
<gene>
    <name evidence="8" type="ORF">LZC94_40630</name>
</gene>
<evidence type="ECO:0000256" key="6">
    <source>
        <dbReference type="ARBA" id="ARBA00023136"/>
    </source>
</evidence>
<keyword evidence="3" id="KW-1003">Cell membrane</keyword>
<keyword evidence="6 7" id="KW-0472">Membrane</keyword>
<sequence length="333" mass="33915">MSYLHSATAKGAERPGPAHALVPLGVIFAISPWASPGISLALGAAIGLAWGNPFAATTRKLAHTLLLAAVVGLGASMDLRTVARAGLHGLGYTAAGITVAIVAGMLLARALQVDSRCGLLISVGTAICGGSAIAAVAPALRAKEHEITVSLATVFLLNAAALFLFPPIGHAMHLDQDQFGLWSALAIHDTSSVVGASMAYGPEALAVATTIKLTRALWIVPIALLVAHVVARRSALSRQNTGASAVTAPKPWFIAGFLGLSALVTFVPAIAPLGAPIGRAAKHIMPAILFLIGTGLSRPALRAMGVRALVQGVLLWFLVATSSLVAITSGCIR</sequence>
<feature type="transmembrane region" description="Helical" evidence="7">
    <location>
        <begin position="313"/>
        <end position="332"/>
    </location>
</feature>
<keyword evidence="5 7" id="KW-1133">Transmembrane helix</keyword>
<dbReference type="PANTHER" id="PTHR30106:SF1">
    <property type="entry name" value="UPF0324 MEMBRANE PROTEIN FN0533"/>
    <property type="match status" value="1"/>
</dbReference>
<dbReference type="InterPro" id="IPR016161">
    <property type="entry name" value="Ald_DH/histidinol_DH"/>
</dbReference>
<evidence type="ECO:0000313" key="9">
    <source>
        <dbReference type="Proteomes" id="UP001370348"/>
    </source>
</evidence>
<comment type="subcellular location">
    <subcellularLocation>
        <location evidence="1">Cell membrane</location>
        <topology evidence="1">Multi-pass membrane protein</topology>
    </subcellularLocation>
</comment>
<protein>
    <submittedName>
        <fullName evidence="8">Sulfate exporter family transporter</fullName>
    </submittedName>
</protein>
<comment type="similarity">
    <text evidence="2">Belongs to the UPF0324 family.</text>
</comment>